<dbReference type="Pfam" id="PF00128">
    <property type="entry name" value="Alpha-amylase"/>
    <property type="match status" value="1"/>
</dbReference>
<gene>
    <name evidence="3" type="ORF">MJ923_20380</name>
</gene>
<evidence type="ECO:0000259" key="2">
    <source>
        <dbReference type="SMART" id="SM00642"/>
    </source>
</evidence>
<dbReference type="PANTHER" id="PTHR10357">
    <property type="entry name" value="ALPHA-AMYLASE FAMILY MEMBER"/>
    <property type="match status" value="1"/>
</dbReference>
<dbReference type="SMART" id="SM00642">
    <property type="entry name" value="Aamy"/>
    <property type="match status" value="1"/>
</dbReference>
<dbReference type="InterPro" id="IPR017853">
    <property type="entry name" value="GH"/>
</dbReference>
<feature type="region of interest" description="Disordered" evidence="1">
    <location>
        <begin position="233"/>
        <end position="259"/>
    </location>
</feature>
<feature type="compositionally biased region" description="Basic and acidic residues" evidence="1">
    <location>
        <begin position="590"/>
        <end position="600"/>
    </location>
</feature>
<evidence type="ECO:0000313" key="3">
    <source>
        <dbReference type="EMBL" id="MCH4296666.1"/>
    </source>
</evidence>
<dbReference type="InterPro" id="IPR006047">
    <property type="entry name" value="GH13_cat_dom"/>
</dbReference>
<dbReference type="Gene3D" id="3.20.20.80">
    <property type="entry name" value="Glycosidases"/>
    <property type="match status" value="2"/>
</dbReference>
<dbReference type="SUPFAM" id="SSF51445">
    <property type="entry name" value="(Trans)glycosidases"/>
    <property type="match status" value="1"/>
</dbReference>
<name>A0AAJ1BKN7_9GAMM</name>
<dbReference type="Proteomes" id="UP001297581">
    <property type="component" value="Unassembled WGS sequence"/>
</dbReference>
<feature type="compositionally biased region" description="Polar residues" evidence="1">
    <location>
        <begin position="240"/>
        <end position="254"/>
    </location>
</feature>
<dbReference type="PANTHER" id="PTHR10357:SF205">
    <property type="entry name" value="O-GLYCOSYL HYDROLASE FAMILY 13"/>
    <property type="match status" value="1"/>
</dbReference>
<comment type="caution">
    <text evidence="3">The sequence shown here is derived from an EMBL/GenBank/DDBJ whole genome shotgun (WGS) entry which is preliminary data.</text>
</comment>
<accession>A0AAJ1BKN7</accession>
<feature type="region of interest" description="Disordered" evidence="1">
    <location>
        <begin position="590"/>
        <end position="612"/>
    </location>
</feature>
<keyword evidence="4" id="KW-1185">Reference proteome</keyword>
<dbReference type="AlphaFoldDB" id="A0AAJ1BKN7"/>
<dbReference type="GO" id="GO:0004556">
    <property type="term" value="F:alpha-amylase activity"/>
    <property type="evidence" value="ECO:0007669"/>
    <property type="project" value="TreeGrafter"/>
</dbReference>
<dbReference type="GO" id="GO:0009313">
    <property type="term" value="P:oligosaccharide catabolic process"/>
    <property type="evidence" value="ECO:0007669"/>
    <property type="project" value="TreeGrafter"/>
</dbReference>
<feature type="domain" description="Glycosyl hydrolase family 13 catalytic" evidence="2">
    <location>
        <begin position="39"/>
        <end position="524"/>
    </location>
</feature>
<dbReference type="CDD" id="cd11349">
    <property type="entry name" value="AmyAc_3"/>
    <property type="match status" value="1"/>
</dbReference>
<evidence type="ECO:0000313" key="4">
    <source>
        <dbReference type="Proteomes" id="UP001297581"/>
    </source>
</evidence>
<dbReference type="EMBL" id="JAKUDL010000014">
    <property type="protein sequence ID" value="MCH4296666.1"/>
    <property type="molecule type" value="Genomic_DNA"/>
</dbReference>
<proteinExistence type="predicted"/>
<sequence length="640" mass="70246">MAALLTINGCAAPAESADNTEINAYTRPDTAQKSPLIYQMLPRVFGNQNLTNKPWGSITDNGSGKFADIDDAVLADIADLGVTHVWYTGVLHHASLTDYSAYGIDKDDADVVKGIAGSPYAIRDYYNVNPDLAIDPAKRLDEFKALIERTHTAGLKVIIDIVPNHVARRYHSTSAPEGVEDFGARDITSVVFDKHNNFYYVPGSDFQVPQDTNRPPAANLDAVGAAQDGHFAEKPAKWTGNGSSAEQQQANQPGLNAPKPDDWYETVKLNYGVRPDGSLSFPTLPAELAFAAIADHQAFWARQTDLPDTWLKMRDISRFWLSMGVDGFRFDMAEMMPVAFWSFLASDIKAQRSDALLIAEVYNPRLYPYFIGFGKLDLLYDKVGLYDTLKAVSQGKAPVGHIQQRLGEIKPYASHMLHFLENHDEQRIASPEFLGDAQKALPALAVSTLATEGPFMLYFGQTLGEDGSETGGFGKPSRTSIFDYVAAPAMARYLQTDDKGTFGSHSQPQELALRANYRALLALAAEIKSDPVARFSVFQGAKMTNGQLRKNNYVSIARGDYVILANFSDAQVTDIGNPAKPFAQFERMTKPRRTEAEAKAEATAQSPEDAMPELLLRQPQGTEGEGLAPWGVNVYKLPSK</sequence>
<reference evidence="3 4" key="1">
    <citation type="submission" date="2022-02" db="EMBL/GenBank/DDBJ databases">
        <title>The genome sequence of Shewanella sp. 3B26.</title>
        <authorList>
            <person name="Du J."/>
        </authorList>
    </citation>
    <scope>NUCLEOTIDE SEQUENCE [LARGE SCALE GENOMIC DNA]</scope>
    <source>
        <strain evidence="3 4">3B26</strain>
    </source>
</reference>
<organism evidence="3 4">
    <name type="scientific">Shewanella zhuhaiensis</name>
    <dbReference type="NCBI Taxonomy" id="2919576"/>
    <lineage>
        <taxon>Bacteria</taxon>
        <taxon>Pseudomonadati</taxon>
        <taxon>Pseudomonadota</taxon>
        <taxon>Gammaproteobacteria</taxon>
        <taxon>Alteromonadales</taxon>
        <taxon>Shewanellaceae</taxon>
        <taxon>Shewanella</taxon>
    </lineage>
</organism>
<evidence type="ECO:0000256" key="1">
    <source>
        <dbReference type="SAM" id="MobiDB-lite"/>
    </source>
</evidence>
<protein>
    <submittedName>
        <fullName evidence="3">Alpha-amylase family protein</fullName>
    </submittedName>
</protein>